<proteinExistence type="inferred from homology"/>
<organism evidence="3 4">
    <name type="scientific">Rhizoctonia solani</name>
    <dbReference type="NCBI Taxonomy" id="456999"/>
    <lineage>
        <taxon>Eukaryota</taxon>
        <taxon>Fungi</taxon>
        <taxon>Dikarya</taxon>
        <taxon>Basidiomycota</taxon>
        <taxon>Agaricomycotina</taxon>
        <taxon>Agaricomycetes</taxon>
        <taxon>Cantharellales</taxon>
        <taxon>Ceratobasidiaceae</taxon>
        <taxon>Rhizoctonia</taxon>
    </lineage>
</organism>
<dbReference type="AlphaFoldDB" id="A0A8H2WA68"/>
<feature type="domain" description="Opioid growth factor receptor (OGFr) conserved" evidence="2">
    <location>
        <begin position="56"/>
        <end position="257"/>
    </location>
</feature>
<evidence type="ECO:0000256" key="1">
    <source>
        <dbReference type="ARBA" id="ARBA00010365"/>
    </source>
</evidence>
<dbReference type="Pfam" id="PF04664">
    <property type="entry name" value="OGFr_N"/>
    <property type="match status" value="1"/>
</dbReference>
<evidence type="ECO:0000259" key="2">
    <source>
        <dbReference type="Pfam" id="PF04664"/>
    </source>
</evidence>
<protein>
    <recommendedName>
        <fullName evidence="2">Opioid growth factor receptor (OGFr) conserved domain-containing protein</fullName>
    </recommendedName>
</protein>
<name>A0A8H2WA68_9AGAM</name>
<dbReference type="InterPro" id="IPR039574">
    <property type="entry name" value="OGFr"/>
</dbReference>
<dbReference type="PANTHER" id="PTHR14015">
    <property type="entry name" value="OPIOID GROWTH FACTOR RECEPTOR OGFR ZETA-TYPE OPIOID RECEPTOR"/>
    <property type="match status" value="1"/>
</dbReference>
<reference evidence="3" key="1">
    <citation type="submission" date="2021-01" db="EMBL/GenBank/DDBJ databases">
        <authorList>
            <person name="Kaushik A."/>
        </authorList>
    </citation>
    <scope>NUCLEOTIDE SEQUENCE</scope>
    <source>
        <strain evidence="3">AG1-1A</strain>
    </source>
</reference>
<comment type="similarity">
    <text evidence="1">Belongs to the opioid growth factor receptor family.</text>
</comment>
<dbReference type="InterPro" id="IPR006757">
    <property type="entry name" value="OGF_rcpt"/>
</dbReference>
<comment type="caution">
    <text evidence="3">The sequence shown here is derived from an EMBL/GenBank/DDBJ whole genome shotgun (WGS) entry which is preliminary data.</text>
</comment>
<dbReference type="Proteomes" id="UP000663840">
    <property type="component" value="Unassembled WGS sequence"/>
</dbReference>
<accession>A0A8H2WA68</accession>
<dbReference type="GO" id="GO:0016020">
    <property type="term" value="C:membrane"/>
    <property type="evidence" value="ECO:0007669"/>
    <property type="project" value="InterPro"/>
</dbReference>
<gene>
    <name evidence="3" type="ORF">RDB_LOCUS11516</name>
</gene>
<evidence type="ECO:0000313" key="3">
    <source>
        <dbReference type="EMBL" id="CAE6357555.1"/>
    </source>
</evidence>
<sequence>MQTRYLVSLRREHFVPKFHVRLTLNLISMSRLSSIPYDVKEFLDGYPNNQTVNARSGKQNLSFYSNELKCRPDGLLIEDLLDKWQGKHNLLEAKHGFIQWLFPIPEQGVNMFANPLTEHEIEEITSSSTILLRVRRSYELMLEFYGMRLMDTESGLVGRKEDGWEERYRNLTHSPHNNLRITRILKCLSILSYPHYTAPFVLHVLNEQSEHGLLNAPMLQSSLDKWWANCNRNQQERQTIQEIISQVLSKSNKWVFTRAMYEQMISSREVESTLTLPE</sequence>
<dbReference type="PANTHER" id="PTHR14015:SF2">
    <property type="entry name" value="OPIOID GROWTH FACTOR RECEPTOR (OGFR) CONSERVED DOMAIN-CONTAINING PROTEIN"/>
    <property type="match status" value="1"/>
</dbReference>
<dbReference type="EMBL" id="CAJMWR010000222">
    <property type="protein sequence ID" value="CAE6357555.1"/>
    <property type="molecule type" value="Genomic_DNA"/>
</dbReference>
<evidence type="ECO:0000313" key="4">
    <source>
        <dbReference type="Proteomes" id="UP000663840"/>
    </source>
</evidence>
<dbReference type="GO" id="GO:0140625">
    <property type="term" value="F:opioid growth factor receptor activity"/>
    <property type="evidence" value="ECO:0007669"/>
    <property type="project" value="InterPro"/>
</dbReference>